<keyword evidence="5" id="KW-0479">Metal-binding</keyword>
<protein>
    <recommendedName>
        <fullName evidence="3">RBR-type E3 ubiquitin transferase</fullName>
        <ecNumber evidence="3">2.3.2.31</ecNumber>
    </recommendedName>
</protein>
<gene>
    <name evidence="12" type="ORF">PSON_ATCC_30995.1.T0280384</name>
</gene>
<organism evidence="12 13">
    <name type="scientific">Paramecium sonneborni</name>
    <dbReference type="NCBI Taxonomy" id="65129"/>
    <lineage>
        <taxon>Eukaryota</taxon>
        <taxon>Sar</taxon>
        <taxon>Alveolata</taxon>
        <taxon>Ciliophora</taxon>
        <taxon>Intramacronucleata</taxon>
        <taxon>Oligohymenophorea</taxon>
        <taxon>Peniculida</taxon>
        <taxon>Parameciidae</taxon>
        <taxon>Paramecium</taxon>
    </lineage>
</organism>
<feature type="compositionally biased region" description="Polar residues" evidence="10">
    <location>
        <begin position="477"/>
        <end position="487"/>
    </location>
</feature>
<feature type="compositionally biased region" description="Polar residues" evidence="10">
    <location>
        <begin position="513"/>
        <end position="523"/>
    </location>
</feature>
<proteinExistence type="predicted"/>
<accession>A0A8S1M143</accession>
<dbReference type="InterPro" id="IPR044066">
    <property type="entry name" value="TRIAD_supradom"/>
</dbReference>
<evidence type="ECO:0000256" key="3">
    <source>
        <dbReference type="ARBA" id="ARBA00012251"/>
    </source>
</evidence>
<dbReference type="OrthoDB" id="10009520at2759"/>
<dbReference type="PANTHER" id="PTHR22770:SF13">
    <property type="entry name" value="RING-TYPE DOMAIN-CONTAINING PROTEIN"/>
    <property type="match status" value="1"/>
</dbReference>
<dbReference type="AlphaFoldDB" id="A0A8S1M143"/>
<dbReference type="SMART" id="SM00184">
    <property type="entry name" value="RING"/>
    <property type="match status" value="2"/>
</dbReference>
<dbReference type="CDD" id="cd20336">
    <property type="entry name" value="Rcat_RBR"/>
    <property type="match status" value="1"/>
</dbReference>
<evidence type="ECO:0000256" key="9">
    <source>
        <dbReference type="ARBA" id="ARBA00022833"/>
    </source>
</evidence>
<evidence type="ECO:0000313" key="13">
    <source>
        <dbReference type="Proteomes" id="UP000692954"/>
    </source>
</evidence>
<dbReference type="InterPro" id="IPR001841">
    <property type="entry name" value="Znf_RING"/>
</dbReference>
<dbReference type="Pfam" id="PF01485">
    <property type="entry name" value="IBR"/>
    <property type="match status" value="1"/>
</dbReference>
<dbReference type="PANTHER" id="PTHR22770">
    <property type="entry name" value="UBIQUITIN CONJUGATING ENZYME 7 INTERACTING PROTEIN-RELATED"/>
    <property type="match status" value="1"/>
</dbReference>
<keyword evidence="6" id="KW-0677">Repeat</keyword>
<dbReference type="PROSITE" id="PS51873">
    <property type="entry name" value="TRIAD"/>
    <property type="match status" value="1"/>
</dbReference>
<dbReference type="GO" id="GO:0008270">
    <property type="term" value="F:zinc ion binding"/>
    <property type="evidence" value="ECO:0007669"/>
    <property type="project" value="UniProtKB-KW"/>
</dbReference>
<dbReference type="EC" id="2.3.2.31" evidence="3"/>
<feature type="region of interest" description="Disordered" evidence="10">
    <location>
        <begin position="503"/>
        <end position="527"/>
    </location>
</feature>
<dbReference type="GO" id="GO:0000151">
    <property type="term" value="C:ubiquitin ligase complex"/>
    <property type="evidence" value="ECO:0007669"/>
    <property type="project" value="TreeGrafter"/>
</dbReference>
<dbReference type="GO" id="GO:0043130">
    <property type="term" value="F:ubiquitin binding"/>
    <property type="evidence" value="ECO:0007669"/>
    <property type="project" value="TreeGrafter"/>
</dbReference>
<comment type="catalytic activity">
    <reaction evidence="1">
        <text>[E2 ubiquitin-conjugating enzyme]-S-ubiquitinyl-L-cysteine + [acceptor protein]-L-lysine = [E2 ubiquitin-conjugating enzyme]-L-cysteine + [acceptor protein]-N(6)-ubiquitinyl-L-lysine.</text>
        <dbReference type="EC" id="2.3.2.31"/>
    </reaction>
</comment>
<feature type="domain" description="RING-type" evidence="11">
    <location>
        <begin position="669"/>
        <end position="882"/>
    </location>
</feature>
<dbReference type="GO" id="GO:0043161">
    <property type="term" value="P:proteasome-mediated ubiquitin-dependent protein catabolic process"/>
    <property type="evidence" value="ECO:0007669"/>
    <property type="project" value="TreeGrafter"/>
</dbReference>
<keyword evidence="13" id="KW-1185">Reference proteome</keyword>
<dbReference type="GO" id="GO:0097039">
    <property type="term" value="P:protein linear polyubiquitination"/>
    <property type="evidence" value="ECO:0007669"/>
    <property type="project" value="TreeGrafter"/>
</dbReference>
<dbReference type="Proteomes" id="UP000692954">
    <property type="component" value="Unassembled WGS sequence"/>
</dbReference>
<evidence type="ECO:0000256" key="2">
    <source>
        <dbReference type="ARBA" id="ARBA00004906"/>
    </source>
</evidence>
<reference evidence="12" key="1">
    <citation type="submission" date="2021-01" db="EMBL/GenBank/DDBJ databases">
        <authorList>
            <consortium name="Genoscope - CEA"/>
            <person name="William W."/>
        </authorList>
    </citation>
    <scope>NUCLEOTIDE SEQUENCE</scope>
</reference>
<dbReference type="InterPro" id="IPR051628">
    <property type="entry name" value="LUBAC_E3_Ligases"/>
</dbReference>
<name>A0A8S1M143_9CILI</name>
<evidence type="ECO:0000256" key="7">
    <source>
        <dbReference type="ARBA" id="ARBA00022771"/>
    </source>
</evidence>
<keyword evidence="8" id="KW-0833">Ubl conjugation pathway</keyword>
<evidence type="ECO:0000256" key="8">
    <source>
        <dbReference type="ARBA" id="ARBA00022786"/>
    </source>
</evidence>
<evidence type="ECO:0000256" key="4">
    <source>
        <dbReference type="ARBA" id="ARBA00022679"/>
    </source>
</evidence>
<keyword evidence="4" id="KW-0808">Transferase</keyword>
<keyword evidence="7" id="KW-0863">Zinc-finger</keyword>
<evidence type="ECO:0000313" key="12">
    <source>
        <dbReference type="EMBL" id="CAD8072025.1"/>
    </source>
</evidence>
<evidence type="ECO:0000259" key="11">
    <source>
        <dbReference type="PROSITE" id="PS51873"/>
    </source>
</evidence>
<sequence>MEFNSTGIAIQPHQTIKKEVWTQFVCEFPRCSNEYKLSENQKDKYKFLSALMIASIFDQLISWQQLKKLYDIYEFLGKIANDRVQQQPMKQHILNLMKSFNTILQNLQPFDFRKIENHQQHHNKIQIVKEYLQKQRKYIYSLLDNEEGINNLYKLSRGIALSLYLMPDYEKITPQTGYFKSLSKEEIIKKLCSDDFEINPKNPFILEDYEVIAISHLFSFPIHFFMNQFEPQNNCLLKRRIHQPESEEKMIAFLYNIQQNNFTIRVLQSTQDIIYIQNIINQKKKLFQTNQPKAVVEQLLLIIKNILSQAIIDFSNLNKFWIIKMLQIIKEGEKQSLVANKQAIKIDDQFKRETLNLFQNLNLDTKFYEEFLMISEANLQKIEEVMENIIISQVTIIRNEITEKVNNQKRPQTSSTYSSQITSYDKASVPFQSQVNQTPNYFQQQKKLNLASRLIPKQLDNDLPENSDSSEKELKQKNNVQTNNIQNIPVLCKDYDTDNEAQIKQNDDKPQPQVDNPIQQQCPSDEHVQIRQPKYKNNENKFRSEIMSQIVTSKSNKNVKSEKKRQKSVENIDLEIKLKLQNDYLVSNQNRGSILKAQSDINVIQQKKQNDSLDFEPKKQIINQQNKMNNSIIMGQNVTYELKDTKNKLDQSHISEVLNESKSEISIIQKWFCPICFMEIDKPDLIRNLHNDHYVCKFCLEDWIKVKFNAGQWNFKFFKCPIQLIERDAMKPCEHVIDQQEIKNALTTEEFSKLTDRAMKHGIIDILCPNLSCQASIKGMPPQDLNGFLCPKCNHKICWVCKNSDHGDSSCPQRLDEIKAALQDERVSCCPICLEIYMKNDGCEHVSCTNCLIEFCFSCSAHRPPIIGHGAHYHRVGCQYRQPWWDQNKQIENLDEEYDPNGCEYCQKNQKPCSRPMSLADFKNLAHLNF</sequence>
<feature type="region of interest" description="Disordered" evidence="10">
    <location>
        <begin position="459"/>
        <end position="489"/>
    </location>
</feature>
<dbReference type="InterPro" id="IPR002867">
    <property type="entry name" value="IBR_dom"/>
</dbReference>
<dbReference type="EMBL" id="CAJJDN010000028">
    <property type="protein sequence ID" value="CAD8072025.1"/>
    <property type="molecule type" value="Genomic_DNA"/>
</dbReference>
<keyword evidence="9" id="KW-0862">Zinc</keyword>
<dbReference type="FunFam" id="3.30.40.10:FF:000424">
    <property type="entry name" value="RBR-type E3 ubiquitin transferase"/>
    <property type="match status" value="1"/>
</dbReference>
<evidence type="ECO:0000256" key="5">
    <source>
        <dbReference type="ARBA" id="ARBA00022723"/>
    </source>
</evidence>
<evidence type="ECO:0000256" key="6">
    <source>
        <dbReference type="ARBA" id="ARBA00022737"/>
    </source>
</evidence>
<comment type="caution">
    <text evidence="12">The sequence shown here is derived from an EMBL/GenBank/DDBJ whole genome shotgun (WGS) entry which is preliminary data.</text>
</comment>
<comment type="pathway">
    <text evidence="2">Protein modification; protein ubiquitination.</text>
</comment>
<evidence type="ECO:0000256" key="10">
    <source>
        <dbReference type="SAM" id="MobiDB-lite"/>
    </source>
</evidence>
<evidence type="ECO:0000256" key="1">
    <source>
        <dbReference type="ARBA" id="ARBA00001798"/>
    </source>
</evidence>
<dbReference type="CDD" id="cd20335">
    <property type="entry name" value="BRcat_RBR"/>
    <property type="match status" value="1"/>
</dbReference>
<dbReference type="GO" id="GO:0061630">
    <property type="term" value="F:ubiquitin protein ligase activity"/>
    <property type="evidence" value="ECO:0007669"/>
    <property type="project" value="UniProtKB-EC"/>
</dbReference>